<dbReference type="EMBL" id="CP036525">
    <property type="protein sequence ID" value="QDT03986.1"/>
    <property type="molecule type" value="Genomic_DNA"/>
</dbReference>
<dbReference type="Pfam" id="PF04972">
    <property type="entry name" value="BON"/>
    <property type="match status" value="1"/>
</dbReference>
<dbReference type="Gene3D" id="3.30.1340.30">
    <property type="match status" value="1"/>
</dbReference>
<evidence type="ECO:0000313" key="2">
    <source>
        <dbReference type="EMBL" id="QDT03986.1"/>
    </source>
</evidence>
<gene>
    <name evidence="2" type="ORF">K227x_23720</name>
</gene>
<protein>
    <recommendedName>
        <fullName evidence="1">BON domain-containing protein</fullName>
    </recommendedName>
</protein>
<dbReference type="RefSeq" id="WP_145169538.1">
    <property type="nucleotide sequence ID" value="NZ_CP036525.1"/>
</dbReference>
<evidence type="ECO:0000259" key="1">
    <source>
        <dbReference type="Pfam" id="PF04972"/>
    </source>
</evidence>
<dbReference type="AlphaFoldDB" id="A0A517NA19"/>
<dbReference type="KEGG" id="rlc:K227x_23720"/>
<sequence>MHMTISTNEAELELRVKRTLARLGFPLVAAHSPAAGQISLNGSVPSTDDRSLLTALTKTVPGVSSVVNETIIVKPAS</sequence>
<reference evidence="2 3" key="1">
    <citation type="submission" date="2019-02" db="EMBL/GenBank/DDBJ databases">
        <title>Deep-cultivation of Planctomycetes and their phenomic and genomic characterization uncovers novel biology.</title>
        <authorList>
            <person name="Wiegand S."/>
            <person name="Jogler M."/>
            <person name="Boedeker C."/>
            <person name="Pinto D."/>
            <person name="Vollmers J."/>
            <person name="Rivas-Marin E."/>
            <person name="Kohn T."/>
            <person name="Peeters S.H."/>
            <person name="Heuer A."/>
            <person name="Rast P."/>
            <person name="Oberbeckmann S."/>
            <person name="Bunk B."/>
            <person name="Jeske O."/>
            <person name="Meyerdierks A."/>
            <person name="Storesund J.E."/>
            <person name="Kallscheuer N."/>
            <person name="Luecker S."/>
            <person name="Lage O.M."/>
            <person name="Pohl T."/>
            <person name="Merkel B.J."/>
            <person name="Hornburger P."/>
            <person name="Mueller R.-W."/>
            <person name="Bruemmer F."/>
            <person name="Labrenz M."/>
            <person name="Spormann A.M."/>
            <person name="Op den Camp H."/>
            <person name="Overmann J."/>
            <person name="Amann R."/>
            <person name="Jetten M.S.M."/>
            <person name="Mascher T."/>
            <person name="Medema M.H."/>
            <person name="Devos D.P."/>
            <person name="Kaster A.-K."/>
            <person name="Ovreas L."/>
            <person name="Rohde M."/>
            <person name="Galperin M.Y."/>
            <person name="Jogler C."/>
        </authorList>
    </citation>
    <scope>NUCLEOTIDE SEQUENCE [LARGE SCALE GENOMIC DNA]</scope>
    <source>
        <strain evidence="2 3">K22_7</strain>
    </source>
</reference>
<name>A0A517NA19_9BACT</name>
<accession>A0A517NA19</accession>
<dbReference type="InterPro" id="IPR007055">
    <property type="entry name" value="BON_dom"/>
</dbReference>
<keyword evidence="3" id="KW-1185">Reference proteome</keyword>
<feature type="domain" description="BON" evidence="1">
    <location>
        <begin position="36"/>
        <end position="72"/>
    </location>
</feature>
<evidence type="ECO:0000313" key="3">
    <source>
        <dbReference type="Proteomes" id="UP000318538"/>
    </source>
</evidence>
<proteinExistence type="predicted"/>
<organism evidence="2 3">
    <name type="scientific">Rubripirellula lacrimiformis</name>
    <dbReference type="NCBI Taxonomy" id="1930273"/>
    <lineage>
        <taxon>Bacteria</taxon>
        <taxon>Pseudomonadati</taxon>
        <taxon>Planctomycetota</taxon>
        <taxon>Planctomycetia</taxon>
        <taxon>Pirellulales</taxon>
        <taxon>Pirellulaceae</taxon>
        <taxon>Rubripirellula</taxon>
    </lineage>
</organism>
<dbReference type="Proteomes" id="UP000318538">
    <property type="component" value="Chromosome"/>
</dbReference>